<feature type="domain" description="Disease resistance N-terminal" evidence="8">
    <location>
        <begin position="945"/>
        <end position="1034"/>
    </location>
</feature>
<dbReference type="PANTHER" id="PTHR23155:SF1193">
    <property type="entry name" value="DISEASE RESISTANCE PROTEIN RPP13-RELATED"/>
    <property type="match status" value="1"/>
</dbReference>
<evidence type="ECO:0000256" key="2">
    <source>
        <dbReference type="ARBA" id="ARBA00022614"/>
    </source>
</evidence>
<evidence type="ECO:0000313" key="11">
    <source>
        <dbReference type="EMBL" id="KAJ9552075.1"/>
    </source>
</evidence>
<evidence type="ECO:0000313" key="12">
    <source>
        <dbReference type="Proteomes" id="UP001172457"/>
    </source>
</evidence>
<dbReference type="Pfam" id="PF00931">
    <property type="entry name" value="NB-ARC"/>
    <property type="match status" value="2"/>
</dbReference>
<dbReference type="Gene3D" id="3.80.10.10">
    <property type="entry name" value="Ribonuclease Inhibitor"/>
    <property type="match status" value="2"/>
</dbReference>
<sequence>MAYTCGVQMLLESLKKLIHGNHHPLFNNNPLILSKRRRFILLYQELDSIIQTLLSIHEDHLHPSELEKVRNLKKRFKDAAEEAQDTIDLFLSALHSRYSRLSPRSAVFQASLDLFLSALDFRKSGVSTRSDVFKTSLDLEKVLKSIESIKVELMTINITNMKMDSSSRIDHVKNRSVAGVAGTSYTRNPIRIKKPLEEIVVGLDHDAEIIRDKLSEDTKQLCVVSIVGMGGLGKTTLATKLFNDPFIKYHFHIRAWATVSQTYIKRDFLIQILVSIGVQQSLDQATDAQLREKLHKKLIGRRYLIVIDDIWSIEAWDELKLFFPHDNTASRILVTSRLNEVALHVKPHGFVHSLHCLTEEESWELLKQKVFHDDECPEWLIKPGRQIARKCQGLPLSLVVIAGVLAKEPMNKDLWLEIARSIKTLALSYHHLPDHLKECFLYLGGFPEDFRFVVERLIWLWVAEGFIEEAENRSLEDTAKACLMDLINRNLVIVAERNEIGDIEACKLHDLVRELCLQKAKEERFFLKIDSPPLPSQHLEAVKYKQRRVFTNEDINIVDFTLYGIFASRTIRSLLCFRTDIHSSKVIPRSFVLLKVLDLQKCPLRDFPQGLALLVHLRYLAIWYSSGFPESICKLWSLQTLILKANSVGPMCLPHEVQDLLNLRHLWSNVRFCLPYIEKPMNLQSISSVKFECGVDNLEKRFPIIKKLDLCCFRDEEYHFELLPYLETLSFVGSGSRRNHIWFPTTLKKLTLTRCCLPWSGMPTIQSLTNLEVLKLCWDAFMGTRWDACEQQFPQLKVLMLSDLNIKRWVASSTSFPCLKRLTLRYCRDLGEIPLEIGEIATLELIEIDNSGNGVVESVKRIQQEQHEVGNDELKITINGMDLSLHLSRYEGSEGLPPRSDIVSKTYLNPKNAMRSNQCITAEIRFTWVCPDYILATCISMADAAVEFLLSNLKQLLVYNVHLISSVKGEVESLCTDLHLLAAFVKDATDSRDQPEIVKRLVKEIRIEVYKAEDIIDMFVVHASVQNSRTSFKKLFHIPEHTKKLHSIGKQIQDIRQRVKDIKDDKWFAREALVKREPGRKSPPAVEEDDVVGFDKEAEEMMGWLKDGTKELDVISVVGMGGLGKTTLVRKVYDDLSIQYEFFIRSWVYVSQVYTRREVFLKILHNVTRENKDTSQWSDDIVAEELRLKLKDGRYLIVLDDVWTRQAWDDLKMVFPNTKNGSRIVLTSRNTSVALHANTNRPPYQLRFLTEDESWELLEKKVFPKDSHCPDDLEDLGKRIAKKCYGLPLALVVIAGILHKKDRMRSSWEEVEKKVNTYVAKEPDQCMEVLALSYDHLPYDLKACFLYFGVFPEDFEIPVRKLIHVWVAEGFIQRSGDISAEEMAEENLQDLVDRNLVLVEKKRANGRIKTCRIHDMLHDMCIKRAEEEDFFKEIKSSEPSSYINSAGSTALRRLCVDSRLSSYLSSKPDPSHVRSFLCYAEDKIVLPPDLIRDFPGLLLLLRVLDVQPISFSRFPSLQLVHLRYVAVSGTFKVLPAAISNLLNLQTLIVETTSRTIDVKADLWKLLQLRHVYTSGASNLPIPSPKSGNQVLVNENLRTMSKVSPETCTDVILARTPNLQKLGVRGNLMSLMEETKGRCKFDNITKLSNLKTLKLLNDTFAISPLDGKLGDLPGWYKFPPKLKKLTISGTMLNWEHMSTLGKLPDLEVLKLGDNAFVGKCWETPDGRFLRLRILEIGKTDLAVWKPAVDQFPQLQRLSLKNCEQLGVVPSALGSISTLEVVELWWTSHSAVASARLILKKIKLVVFPPDHLETQT</sequence>
<evidence type="ECO:0000256" key="3">
    <source>
        <dbReference type="ARBA" id="ARBA00022737"/>
    </source>
</evidence>
<protein>
    <submittedName>
        <fullName evidence="11">Uncharacterized protein</fullName>
    </submittedName>
</protein>
<evidence type="ECO:0000256" key="5">
    <source>
        <dbReference type="ARBA" id="ARBA00022821"/>
    </source>
</evidence>
<evidence type="ECO:0000256" key="4">
    <source>
        <dbReference type="ARBA" id="ARBA00022741"/>
    </source>
</evidence>
<evidence type="ECO:0000259" key="8">
    <source>
        <dbReference type="Pfam" id="PF18052"/>
    </source>
</evidence>
<dbReference type="Gene3D" id="1.20.5.4130">
    <property type="match status" value="2"/>
</dbReference>
<feature type="domain" description="NB-ARC" evidence="7">
    <location>
        <begin position="207"/>
        <end position="374"/>
    </location>
</feature>
<dbReference type="GO" id="GO:0098542">
    <property type="term" value="P:defense response to other organism"/>
    <property type="evidence" value="ECO:0007669"/>
    <property type="project" value="TreeGrafter"/>
</dbReference>
<keyword evidence="6" id="KW-0067">ATP-binding</keyword>
<evidence type="ECO:0000259" key="9">
    <source>
        <dbReference type="Pfam" id="PF23559"/>
    </source>
</evidence>
<feature type="domain" description="NB-ARC" evidence="7">
    <location>
        <begin position="1096"/>
        <end position="1267"/>
    </location>
</feature>
<dbReference type="Pfam" id="PF23598">
    <property type="entry name" value="LRR_14"/>
    <property type="match status" value="2"/>
</dbReference>
<dbReference type="Gene3D" id="1.10.8.430">
    <property type="entry name" value="Helical domain of apoptotic protease-activating factors"/>
    <property type="match status" value="2"/>
</dbReference>
<evidence type="ECO:0000256" key="1">
    <source>
        <dbReference type="ARBA" id="ARBA00008894"/>
    </source>
</evidence>
<dbReference type="FunFam" id="3.40.50.300:FF:001091">
    <property type="entry name" value="Probable disease resistance protein At1g61300"/>
    <property type="match status" value="2"/>
</dbReference>
<comment type="similarity">
    <text evidence="1">Belongs to the disease resistance NB-LRR family.</text>
</comment>
<keyword evidence="3" id="KW-0677">Repeat</keyword>
<dbReference type="SUPFAM" id="SSF52540">
    <property type="entry name" value="P-loop containing nucleoside triphosphate hydrolases"/>
    <property type="match status" value="2"/>
</dbReference>
<dbReference type="InterPro" id="IPR041118">
    <property type="entry name" value="Rx_N"/>
</dbReference>
<name>A0AA38T0B4_9ASTR</name>
<comment type="caution">
    <text evidence="11">The sequence shown here is derived from an EMBL/GenBank/DDBJ whole genome shotgun (WGS) entry which is preliminary data.</text>
</comment>
<dbReference type="InterPro" id="IPR055414">
    <property type="entry name" value="LRR_R13L4/SHOC2-like"/>
</dbReference>
<dbReference type="EMBL" id="JARYMX010000004">
    <property type="protein sequence ID" value="KAJ9552075.1"/>
    <property type="molecule type" value="Genomic_DNA"/>
</dbReference>
<reference evidence="11" key="1">
    <citation type="submission" date="2023-03" db="EMBL/GenBank/DDBJ databases">
        <title>Chromosome-scale reference genome and RAD-based genetic map of yellow starthistle (Centaurea solstitialis) reveal putative structural variation and QTLs associated with invader traits.</title>
        <authorList>
            <person name="Reatini B."/>
            <person name="Cang F.A."/>
            <person name="Jiang Q."/>
            <person name="Mckibben M.T.W."/>
            <person name="Barker M.S."/>
            <person name="Rieseberg L.H."/>
            <person name="Dlugosch K.M."/>
        </authorList>
    </citation>
    <scope>NUCLEOTIDE SEQUENCE</scope>
    <source>
        <strain evidence="11">CAN-66</strain>
        <tissue evidence="11">Leaf</tissue>
    </source>
</reference>
<gene>
    <name evidence="11" type="ORF">OSB04_016120</name>
</gene>
<dbReference type="Pfam" id="PF23559">
    <property type="entry name" value="WHD_DRP"/>
    <property type="match status" value="2"/>
</dbReference>
<keyword evidence="5" id="KW-0611">Plant defense</keyword>
<evidence type="ECO:0000259" key="10">
    <source>
        <dbReference type="Pfam" id="PF23598"/>
    </source>
</evidence>
<feature type="domain" description="Disease resistance protein winged helix" evidence="9">
    <location>
        <begin position="446"/>
        <end position="515"/>
    </location>
</feature>
<dbReference type="InterPro" id="IPR036388">
    <property type="entry name" value="WH-like_DNA-bd_sf"/>
</dbReference>
<keyword evidence="12" id="KW-1185">Reference proteome</keyword>
<dbReference type="InterPro" id="IPR042197">
    <property type="entry name" value="Apaf_helical"/>
</dbReference>
<keyword evidence="2" id="KW-0433">Leucine-rich repeat</keyword>
<dbReference type="InterPro" id="IPR058922">
    <property type="entry name" value="WHD_DRP"/>
</dbReference>
<evidence type="ECO:0000256" key="6">
    <source>
        <dbReference type="ARBA" id="ARBA00022840"/>
    </source>
</evidence>
<dbReference type="InterPro" id="IPR038005">
    <property type="entry name" value="RX-like_CC"/>
</dbReference>
<dbReference type="CDD" id="cd14798">
    <property type="entry name" value="RX-CC_like"/>
    <property type="match status" value="1"/>
</dbReference>
<dbReference type="GO" id="GO:0043531">
    <property type="term" value="F:ADP binding"/>
    <property type="evidence" value="ECO:0007669"/>
    <property type="project" value="InterPro"/>
</dbReference>
<dbReference type="InterPro" id="IPR032675">
    <property type="entry name" value="LRR_dom_sf"/>
</dbReference>
<evidence type="ECO:0000259" key="7">
    <source>
        <dbReference type="Pfam" id="PF00931"/>
    </source>
</evidence>
<dbReference type="Pfam" id="PF18052">
    <property type="entry name" value="Rx_N"/>
    <property type="match status" value="1"/>
</dbReference>
<dbReference type="InterPro" id="IPR044974">
    <property type="entry name" value="Disease_R_plants"/>
</dbReference>
<feature type="domain" description="Disease resistance protein winged helix" evidence="9">
    <location>
        <begin position="1350"/>
        <end position="1420"/>
    </location>
</feature>
<dbReference type="GO" id="GO:0051607">
    <property type="term" value="P:defense response to virus"/>
    <property type="evidence" value="ECO:0007669"/>
    <property type="project" value="UniProtKB-ARBA"/>
</dbReference>
<dbReference type="InterPro" id="IPR027417">
    <property type="entry name" value="P-loop_NTPase"/>
</dbReference>
<dbReference type="InterPro" id="IPR002182">
    <property type="entry name" value="NB-ARC"/>
</dbReference>
<dbReference type="Gene3D" id="3.40.50.300">
    <property type="entry name" value="P-loop containing nucleotide triphosphate hydrolases"/>
    <property type="match status" value="2"/>
</dbReference>
<dbReference type="SUPFAM" id="SSF52058">
    <property type="entry name" value="L domain-like"/>
    <property type="match status" value="2"/>
</dbReference>
<dbReference type="PANTHER" id="PTHR23155">
    <property type="entry name" value="DISEASE RESISTANCE PROTEIN RP"/>
    <property type="match status" value="1"/>
</dbReference>
<dbReference type="FunFam" id="1.10.10.10:FF:000322">
    <property type="entry name" value="Probable disease resistance protein At1g63360"/>
    <property type="match status" value="2"/>
</dbReference>
<feature type="domain" description="Disease resistance R13L4/SHOC-2-like LRR" evidence="10">
    <location>
        <begin position="571"/>
        <end position="849"/>
    </location>
</feature>
<proteinExistence type="inferred from homology"/>
<feature type="domain" description="Disease resistance R13L4/SHOC-2-like LRR" evidence="10">
    <location>
        <begin position="1472"/>
        <end position="1789"/>
    </location>
</feature>
<dbReference type="Proteomes" id="UP001172457">
    <property type="component" value="Chromosome 4"/>
</dbReference>
<dbReference type="Gene3D" id="1.10.10.10">
    <property type="entry name" value="Winged helix-like DNA-binding domain superfamily/Winged helix DNA-binding domain"/>
    <property type="match status" value="2"/>
</dbReference>
<dbReference type="FunFam" id="1.10.8.430:FF:000003">
    <property type="entry name" value="Probable disease resistance protein At5g66910"/>
    <property type="match status" value="1"/>
</dbReference>
<dbReference type="PRINTS" id="PR00364">
    <property type="entry name" value="DISEASERSIST"/>
</dbReference>
<accession>A0AA38T0B4</accession>
<organism evidence="11 12">
    <name type="scientific">Centaurea solstitialis</name>
    <name type="common">yellow star-thistle</name>
    <dbReference type="NCBI Taxonomy" id="347529"/>
    <lineage>
        <taxon>Eukaryota</taxon>
        <taxon>Viridiplantae</taxon>
        <taxon>Streptophyta</taxon>
        <taxon>Embryophyta</taxon>
        <taxon>Tracheophyta</taxon>
        <taxon>Spermatophyta</taxon>
        <taxon>Magnoliopsida</taxon>
        <taxon>eudicotyledons</taxon>
        <taxon>Gunneridae</taxon>
        <taxon>Pentapetalae</taxon>
        <taxon>asterids</taxon>
        <taxon>campanulids</taxon>
        <taxon>Asterales</taxon>
        <taxon>Asteraceae</taxon>
        <taxon>Carduoideae</taxon>
        <taxon>Cardueae</taxon>
        <taxon>Centaureinae</taxon>
        <taxon>Centaurea</taxon>
    </lineage>
</organism>
<keyword evidence="4" id="KW-0547">Nucleotide-binding</keyword>
<dbReference type="GO" id="GO:0005524">
    <property type="term" value="F:ATP binding"/>
    <property type="evidence" value="ECO:0007669"/>
    <property type="project" value="UniProtKB-KW"/>
</dbReference>